<evidence type="ECO:0000313" key="10">
    <source>
        <dbReference type="EMBL" id="KAJ1960496.1"/>
    </source>
</evidence>
<evidence type="ECO:0000256" key="7">
    <source>
        <dbReference type="SAM" id="MobiDB-lite"/>
    </source>
</evidence>
<dbReference type="InterPro" id="IPR016024">
    <property type="entry name" value="ARM-type_fold"/>
</dbReference>
<reference evidence="10" key="1">
    <citation type="submission" date="2022-07" db="EMBL/GenBank/DDBJ databases">
        <title>Phylogenomic reconstructions and comparative analyses of Kickxellomycotina fungi.</title>
        <authorList>
            <person name="Reynolds N.K."/>
            <person name="Stajich J.E."/>
            <person name="Barry K."/>
            <person name="Grigoriev I.V."/>
            <person name="Crous P."/>
            <person name="Smith M.E."/>
        </authorList>
    </citation>
    <scope>NUCLEOTIDE SEQUENCE</scope>
    <source>
        <strain evidence="10">RSA 1196</strain>
    </source>
</reference>
<dbReference type="OrthoDB" id="5559898at2759"/>
<dbReference type="PROSITE" id="PS50192">
    <property type="entry name" value="T_SNARE"/>
    <property type="match status" value="1"/>
</dbReference>
<feature type="compositionally biased region" description="Polar residues" evidence="7">
    <location>
        <begin position="438"/>
        <end position="453"/>
    </location>
</feature>
<keyword evidence="11" id="KW-1185">Reference proteome</keyword>
<evidence type="ECO:0000256" key="2">
    <source>
        <dbReference type="ARBA" id="ARBA00004496"/>
    </source>
</evidence>
<evidence type="ECO:0000256" key="8">
    <source>
        <dbReference type="SAM" id="Phobius"/>
    </source>
</evidence>
<keyword evidence="8" id="KW-1133">Transmembrane helix</keyword>
<dbReference type="GO" id="GO:0005737">
    <property type="term" value="C:cytoplasm"/>
    <property type="evidence" value="ECO:0007669"/>
    <property type="project" value="UniProtKB-SubCell"/>
</dbReference>
<dbReference type="GO" id="GO:0034657">
    <property type="term" value="C:GID complex"/>
    <property type="evidence" value="ECO:0007669"/>
    <property type="project" value="TreeGrafter"/>
</dbReference>
<dbReference type="GO" id="GO:0005634">
    <property type="term" value="C:nucleus"/>
    <property type="evidence" value="ECO:0007669"/>
    <property type="project" value="UniProtKB-SubCell"/>
</dbReference>
<feature type="domain" description="T-SNARE coiled-coil homology" evidence="9">
    <location>
        <begin position="51"/>
        <end position="113"/>
    </location>
</feature>
<evidence type="ECO:0000259" key="9">
    <source>
        <dbReference type="PROSITE" id="PS50192"/>
    </source>
</evidence>
<comment type="subcellular location">
    <subcellularLocation>
        <location evidence="2">Cytoplasm</location>
    </subcellularLocation>
    <subcellularLocation>
        <location evidence="6">Endomembrane system</location>
        <topology evidence="6">Single-pass type IV membrane protein</topology>
    </subcellularLocation>
    <subcellularLocation>
        <location evidence="1">Nucleus</location>
    </subcellularLocation>
</comment>
<keyword evidence="8" id="KW-0472">Membrane</keyword>
<evidence type="ECO:0000256" key="5">
    <source>
        <dbReference type="ARBA" id="ARBA00023242"/>
    </source>
</evidence>
<evidence type="ECO:0000256" key="4">
    <source>
        <dbReference type="ARBA" id="ARBA00022737"/>
    </source>
</evidence>
<keyword evidence="4" id="KW-0677">Repeat</keyword>
<feature type="transmembrane region" description="Helical" evidence="8">
    <location>
        <begin position="118"/>
        <end position="140"/>
    </location>
</feature>
<dbReference type="Pfam" id="PF02985">
    <property type="entry name" value="HEAT"/>
    <property type="match status" value="1"/>
</dbReference>
<dbReference type="InterPro" id="IPR000727">
    <property type="entry name" value="T_SNARE_dom"/>
</dbReference>
<evidence type="ECO:0000313" key="11">
    <source>
        <dbReference type="Proteomes" id="UP001150925"/>
    </source>
</evidence>
<keyword evidence="3" id="KW-0963">Cytoplasm</keyword>
<dbReference type="PANTHER" id="PTHR15651:SF7">
    <property type="entry name" value="ARMADILLO REPEAT-CONTAINING PROTEIN 8"/>
    <property type="match status" value="1"/>
</dbReference>
<dbReference type="SUPFAM" id="SSF48371">
    <property type="entry name" value="ARM repeat"/>
    <property type="match status" value="2"/>
</dbReference>
<feature type="region of interest" description="Disordered" evidence="7">
    <location>
        <begin position="1015"/>
        <end position="1080"/>
    </location>
</feature>
<sequence length="1133" mass="124017">MVMTLPSQHPYSHRARRADWNIANEAHTSSSRYGEQRYFDEPTQTEEPRPPPTLQGNDGHVDHLRSKLGVLKDITLNIGHEIRDQNAFLGQMDHDFQATGNRLAATMKRFYRMAATQGGAYMWLLCLFAVGVCIFLYLYLKWLALPTAFFRKPFPEEVVRMMLFTEAHLAKHSQAIQVLKEQSTIDQLVVAVRFIKNHVIGSGFKKQLYLDLDLVPLLIRWVQQVADDSHSDTGLTEAQSNLIGHSLVVLGSLTYDTSTGLATVLEHDIVRVLCRFLCASSTPSNLLLIVVNTLKTVLTQLRWVRSGGINTLASTLTPSAVGSQHTKAVDRSLVSAKVLVAPSTAPEGVHDWPSPSTSSRDQSADPAAGNDGPQPLGEDDPVFLPANALAVLVDLLDLSSTDPVRRTYSDSTRLALAEAAALVLTQYFQLVTLNTHVEPNDSTGPLSSTTASMDSPAPQECPNLQDFTVMEQARVIYLLVRLVSLDQLRVQAAALDALAALIRDRAPLARLLVHTPTDPTSPMLSLDRITQLFQEPVDVCALSSPHPVVERINSLITSADVTVQTLAATCLTLLYRAQVVPNYEAVISQRVAPTLVRLLRGYCFRRDADGMVNNVLWDAEATQAGYHPGESPSPNDGSPRLLGEFIGYNYQDQGRGGTFSWSQTVGRRVGTATMLAMQIPVVLAYLTADHETMQEACCDAGAASLLTDILCKLNQPTSSPGSEDQQPTVADPSMSDVDRLKEGILIAIAALCSQSEMCREKMASRSLTAIVRALGHPHPNVRIAACQCIRSLSRSVKLLRTQLLEASVGEPLYRLVDDPYLAVQLSAMDALCNVVLDFSPLRQTVLDLGIVDRFTELALHANWDVQIRAVWVLKNLLFKAVWSTAEKVMAGLTYDGLARLVLSQHIDIERQALGLLRNLAAFSPKGNGHILHGFGKERFLELLSATLDPAYPDLLEEALYVCVNFSSGHPGHKTWMLQQPSLMNSLVTNLKSTNPKILQAALWWVANLITVDSENHDGPAEGDKASVESEDKGLDSARNERNPFILDHSQESHDVHTPGTAMETDPDERSDGLRSTLPTLGPKARAENLEQLGVDRLVEGLVKSPHLNVSGRAQSALACFSKARSLATSSSPR</sequence>
<dbReference type="InterPro" id="IPR011989">
    <property type="entry name" value="ARM-like"/>
</dbReference>
<dbReference type="InterPro" id="IPR038739">
    <property type="entry name" value="ARMC8/Vid28"/>
</dbReference>
<organism evidence="10 11">
    <name type="scientific">Dispira parvispora</name>
    <dbReference type="NCBI Taxonomy" id="1520584"/>
    <lineage>
        <taxon>Eukaryota</taxon>
        <taxon>Fungi</taxon>
        <taxon>Fungi incertae sedis</taxon>
        <taxon>Zoopagomycota</taxon>
        <taxon>Kickxellomycotina</taxon>
        <taxon>Dimargaritomycetes</taxon>
        <taxon>Dimargaritales</taxon>
        <taxon>Dimargaritaceae</taxon>
        <taxon>Dispira</taxon>
    </lineage>
</organism>
<dbReference type="EMBL" id="JANBPY010001328">
    <property type="protein sequence ID" value="KAJ1960496.1"/>
    <property type="molecule type" value="Genomic_DNA"/>
</dbReference>
<feature type="region of interest" description="Disordered" evidence="7">
    <location>
        <begin position="345"/>
        <end position="380"/>
    </location>
</feature>
<feature type="compositionally biased region" description="Basic and acidic residues" evidence="7">
    <location>
        <begin position="1015"/>
        <end position="1041"/>
    </location>
</feature>
<dbReference type="SUPFAM" id="SSF58038">
    <property type="entry name" value="SNARE fusion complex"/>
    <property type="match status" value="1"/>
</dbReference>
<name>A0A9W8AM22_9FUNG</name>
<dbReference type="InterPro" id="IPR000225">
    <property type="entry name" value="Armadillo"/>
</dbReference>
<keyword evidence="8" id="KW-0812">Transmembrane</keyword>
<evidence type="ECO:0000256" key="6">
    <source>
        <dbReference type="ARBA" id="ARBA00046280"/>
    </source>
</evidence>
<dbReference type="GO" id="GO:0043161">
    <property type="term" value="P:proteasome-mediated ubiquitin-dependent protein catabolic process"/>
    <property type="evidence" value="ECO:0007669"/>
    <property type="project" value="TreeGrafter"/>
</dbReference>
<gene>
    <name evidence="10" type="ORF">IWQ62_004210</name>
</gene>
<dbReference type="InterPro" id="IPR039899">
    <property type="entry name" value="BET1_SNARE"/>
</dbReference>
<dbReference type="InterPro" id="IPR000357">
    <property type="entry name" value="HEAT"/>
</dbReference>
<keyword evidence="5" id="KW-0539">Nucleus</keyword>
<dbReference type="SMART" id="SM00185">
    <property type="entry name" value="ARM"/>
    <property type="match status" value="5"/>
</dbReference>
<feature type="region of interest" description="Disordered" evidence="7">
    <location>
        <begin position="438"/>
        <end position="459"/>
    </location>
</feature>
<comment type="caution">
    <text evidence="10">The sequence shown here is derived from an EMBL/GenBank/DDBJ whole genome shotgun (WGS) entry which is preliminary data.</text>
</comment>
<feature type="region of interest" description="Disordered" evidence="7">
    <location>
        <begin position="22"/>
        <end position="59"/>
    </location>
</feature>
<dbReference type="Gene3D" id="1.20.5.110">
    <property type="match status" value="1"/>
</dbReference>
<evidence type="ECO:0000256" key="1">
    <source>
        <dbReference type="ARBA" id="ARBA00004123"/>
    </source>
</evidence>
<dbReference type="Proteomes" id="UP001150925">
    <property type="component" value="Unassembled WGS sequence"/>
</dbReference>
<evidence type="ECO:0000256" key="3">
    <source>
        <dbReference type="ARBA" id="ARBA00022490"/>
    </source>
</evidence>
<proteinExistence type="predicted"/>
<dbReference type="AlphaFoldDB" id="A0A9W8AM22"/>
<accession>A0A9W8AM22</accession>
<dbReference type="PANTHER" id="PTHR15651">
    <property type="entry name" value="ARMADILLO REPEAT-CONTAINING PROTEIN 8"/>
    <property type="match status" value="1"/>
</dbReference>
<dbReference type="CDD" id="cd15853">
    <property type="entry name" value="SNARE_Bet1"/>
    <property type="match status" value="1"/>
</dbReference>
<dbReference type="Gene3D" id="1.25.10.10">
    <property type="entry name" value="Leucine-rich Repeat Variant"/>
    <property type="match status" value="3"/>
</dbReference>
<protein>
    <recommendedName>
        <fullName evidence="9">t-SNARE coiled-coil homology domain-containing protein</fullName>
    </recommendedName>
</protein>
<dbReference type="GO" id="GO:0012505">
    <property type="term" value="C:endomembrane system"/>
    <property type="evidence" value="ECO:0007669"/>
    <property type="project" value="UniProtKB-SubCell"/>
</dbReference>